<feature type="signal peptide" evidence="2">
    <location>
        <begin position="1"/>
        <end position="22"/>
    </location>
</feature>
<keyword evidence="4" id="KW-1185">Reference proteome</keyword>
<keyword evidence="2" id="KW-0732">Signal</keyword>
<organism evidence="3 4">
    <name type="scientific">Diploptera punctata</name>
    <name type="common">Pacific beetle cockroach</name>
    <dbReference type="NCBI Taxonomy" id="6984"/>
    <lineage>
        <taxon>Eukaryota</taxon>
        <taxon>Metazoa</taxon>
        <taxon>Ecdysozoa</taxon>
        <taxon>Arthropoda</taxon>
        <taxon>Hexapoda</taxon>
        <taxon>Insecta</taxon>
        <taxon>Pterygota</taxon>
        <taxon>Neoptera</taxon>
        <taxon>Polyneoptera</taxon>
        <taxon>Dictyoptera</taxon>
        <taxon>Blattodea</taxon>
        <taxon>Blaberoidea</taxon>
        <taxon>Blaberidae</taxon>
        <taxon>Diplopterinae</taxon>
        <taxon>Diploptera</taxon>
    </lineage>
</organism>
<dbReference type="EMBL" id="JASPKZ010002305">
    <property type="protein sequence ID" value="KAJ9595897.1"/>
    <property type="molecule type" value="Genomic_DNA"/>
</dbReference>
<sequence>MEYCNFRIFSLFILFLVEKIPDQGVDRAVEYSDSCLEVDENTVPEFIVSVLSEDESDSNSSSNGYSFDECDSSPVSKRILLQSKPVNSKASDVDLNEQGVSDSGGRVATDETLGIEQLFDWN</sequence>
<proteinExistence type="predicted"/>
<dbReference type="Proteomes" id="UP001233999">
    <property type="component" value="Unassembled WGS sequence"/>
</dbReference>
<evidence type="ECO:0000313" key="3">
    <source>
        <dbReference type="EMBL" id="KAJ9595897.1"/>
    </source>
</evidence>
<feature type="region of interest" description="Disordered" evidence="1">
    <location>
        <begin position="89"/>
        <end position="108"/>
    </location>
</feature>
<comment type="caution">
    <text evidence="3">The sequence shown here is derived from an EMBL/GenBank/DDBJ whole genome shotgun (WGS) entry which is preliminary data.</text>
</comment>
<feature type="region of interest" description="Disordered" evidence="1">
    <location>
        <begin position="53"/>
        <end position="72"/>
    </location>
</feature>
<name>A0AAD8ABD4_DIPPU</name>
<gene>
    <name evidence="3" type="ORF">L9F63_012916</name>
</gene>
<evidence type="ECO:0000256" key="1">
    <source>
        <dbReference type="SAM" id="MobiDB-lite"/>
    </source>
</evidence>
<reference evidence="3" key="1">
    <citation type="journal article" date="2023" name="IScience">
        <title>Live-bearing cockroach genome reveals convergent evolutionary mechanisms linked to viviparity in insects and beyond.</title>
        <authorList>
            <person name="Fouks B."/>
            <person name="Harrison M.C."/>
            <person name="Mikhailova A.A."/>
            <person name="Marchal E."/>
            <person name="English S."/>
            <person name="Carruthers M."/>
            <person name="Jennings E.C."/>
            <person name="Chiamaka E.L."/>
            <person name="Frigard R.A."/>
            <person name="Pippel M."/>
            <person name="Attardo G.M."/>
            <person name="Benoit J.B."/>
            <person name="Bornberg-Bauer E."/>
            <person name="Tobe S.S."/>
        </authorList>
    </citation>
    <scope>NUCLEOTIDE SEQUENCE</scope>
    <source>
        <strain evidence="3">Stay&amp;Tobe</strain>
    </source>
</reference>
<reference evidence="3" key="2">
    <citation type="submission" date="2023-05" db="EMBL/GenBank/DDBJ databases">
        <authorList>
            <person name="Fouks B."/>
        </authorList>
    </citation>
    <scope>NUCLEOTIDE SEQUENCE</scope>
    <source>
        <strain evidence="3">Stay&amp;Tobe</strain>
        <tissue evidence="3">Testes</tissue>
    </source>
</reference>
<protein>
    <submittedName>
        <fullName evidence="3">Uncharacterized protein</fullName>
    </submittedName>
</protein>
<evidence type="ECO:0000256" key="2">
    <source>
        <dbReference type="SAM" id="SignalP"/>
    </source>
</evidence>
<dbReference type="AlphaFoldDB" id="A0AAD8ABD4"/>
<accession>A0AAD8ABD4</accession>
<evidence type="ECO:0000313" key="4">
    <source>
        <dbReference type="Proteomes" id="UP001233999"/>
    </source>
</evidence>
<feature type="chain" id="PRO_5042060257" evidence="2">
    <location>
        <begin position="23"/>
        <end position="122"/>
    </location>
</feature>